<dbReference type="AlphaFoldDB" id="A0AB39W7L7"/>
<gene>
    <name evidence="2" type="ORF">AB3G34_05735</name>
</gene>
<name>A0AB39W7L7_9FLAO</name>
<dbReference type="InterPro" id="IPR036490">
    <property type="entry name" value="ThsB_TIR-like_sf"/>
</dbReference>
<evidence type="ECO:0000259" key="1">
    <source>
        <dbReference type="Pfam" id="PF08937"/>
    </source>
</evidence>
<dbReference type="InterPro" id="IPR015032">
    <property type="entry name" value="ThsB__TIR-like_domain"/>
</dbReference>
<sequence>MAKRQVFYSFQYIPDNWRVSQVRNIGHVEDNKPVSDNKWEEVKQKGDQEIQKWIDENLKNRSCTVILVGENTAKRKWIDYEIEKSWNDGKGVLGIHIHNLKNSIGVQSNKGANPFEHFTLDNGKKKLSSVVKCYNPPYAISTNVYNYIKENIEIWIEEAITIRNNY</sequence>
<reference evidence="2" key="1">
    <citation type="submission" date="2024-07" db="EMBL/GenBank/DDBJ databases">
        <authorList>
            <person name="Biller S.J."/>
        </authorList>
    </citation>
    <scope>NUCLEOTIDE SEQUENCE</scope>
    <source>
        <strain evidence="2">WC2409</strain>
    </source>
</reference>
<protein>
    <submittedName>
        <fullName evidence="2">TIR domain-containing protein</fullName>
    </submittedName>
</protein>
<dbReference type="Gene3D" id="3.40.50.9200">
    <property type="entry name" value="Hypothetical protein MTH538"/>
    <property type="match status" value="1"/>
</dbReference>
<proteinExistence type="predicted"/>
<dbReference type="RefSeq" id="WP_369753746.1">
    <property type="nucleotide sequence ID" value="NZ_CP165625.1"/>
</dbReference>
<accession>A0AB39W7L7</accession>
<feature type="domain" description="Thoeris protein ThsB TIR-like" evidence="1">
    <location>
        <begin position="7"/>
        <end position="101"/>
    </location>
</feature>
<organism evidence="2">
    <name type="scientific">Flavobacterium sp. WC2409</name>
    <dbReference type="NCBI Taxonomy" id="3234139"/>
    <lineage>
        <taxon>Bacteria</taxon>
        <taxon>Pseudomonadati</taxon>
        <taxon>Bacteroidota</taxon>
        <taxon>Flavobacteriia</taxon>
        <taxon>Flavobacteriales</taxon>
        <taxon>Flavobacteriaceae</taxon>
        <taxon>Flavobacterium</taxon>
    </lineage>
</organism>
<dbReference type="EMBL" id="CP165625">
    <property type="protein sequence ID" value="XDU96613.1"/>
    <property type="molecule type" value="Genomic_DNA"/>
</dbReference>
<dbReference type="SUPFAM" id="SSF52206">
    <property type="entry name" value="Hypothetical protein MTH538"/>
    <property type="match status" value="1"/>
</dbReference>
<dbReference type="Pfam" id="PF08937">
    <property type="entry name" value="ThsB_TIR"/>
    <property type="match status" value="1"/>
</dbReference>
<evidence type="ECO:0000313" key="2">
    <source>
        <dbReference type="EMBL" id="XDU96613.1"/>
    </source>
</evidence>